<gene>
    <name evidence="2" type="ORF">OQI_17450</name>
</gene>
<evidence type="ECO:0000259" key="1">
    <source>
        <dbReference type="Pfam" id="PF04149"/>
    </source>
</evidence>
<evidence type="ECO:0000313" key="2">
    <source>
        <dbReference type="EMBL" id="OSZ59225.1"/>
    </source>
</evidence>
<dbReference type="InterPro" id="IPR007278">
    <property type="entry name" value="DUF397"/>
</dbReference>
<keyword evidence="3" id="KW-1185">Reference proteome</keyword>
<evidence type="ECO:0000313" key="3">
    <source>
        <dbReference type="Proteomes" id="UP000194266"/>
    </source>
</evidence>
<organism evidence="2 3">
    <name type="scientific">Streptomyces pharetrae CZA14</name>
    <dbReference type="NCBI Taxonomy" id="1144883"/>
    <lineage>
        <taxon>Bacteria</taxon>
        <taxon>Bacillati</taxon>
        <taxon>Actinomycetota</taxon>
        <taxon>Actinomycetes</taxon>
        <taxon>Kitasatosporales</taxon>
        <taxon>Streptomycetaceae</taxon>
        <taxon>Streptomyces</taxon>
    </lineage>
</organism>
<dbReference type="Pfam" id="PF04149">
    <property type="entry name" value="DUF397"/>
    <property type="match status" value="1"/>
</dbReference>
<dbReference type="Proteomes" id="UP000194266">
    <property type="component" value="Unassembled WGS sequence"/>
</dbReference>
<accession>A0ABX3YIC4</accession>
<comment type="caution">
    <text evidence="2">The sequence shown here is derived from an EMBL/GenBank/DDBJ whole genome shotgun (WGS) entry which is preliminary data.</text>
</comment>
<reference evidence="2 3" key="1">
    <citation type="submission" date="2016-12" db="EMBL/GenBank/DDBJ databases">
        <title>Genome Mining:The Detection of Biosynthetic Gene Clusters to Aid in the Expression of Curamycin A produced by Streptomyces sp. strain CZA14.</title>
        <authorList>
            <person name="Durrell K.A."/>
            <person name="Kirby B.M."/>
            <person name="Khan W."/>
            <person name="Mthethwa T."/>
            <person name="Le Roes-Hill M."/>
        </authorList>
    </citation>
    <scope>NUCLEOTIDE SEQUENCE [LARGE SCALE GENOMIC DNA]</scope>
    <source>
        <strain evidence="2 3">CZA14</strain>
    </source>
</reference>
<dbReference type="EMBL" id="MRYD01000084">
    <property type="protein sequence ID" value="OSZ59225.1"/>
    <property type="molecule type" value="Genomic_DNA"/>
</dbReference>
<name>A0ABX3YIC4_9ACTN</name>
<proteinExistence type="predicted"/>
<dbReference type="RefSeq" id="WP_086170276.1">
    <property type="nucleotide sequence ID" value="NZ_MRYD01000084.1"/>
</dbReference>
<protein>
    <recommendedName>
        <fullName evidence="1">DUF397 domain-containing protein</fullName>
    </recommendedName>
</protein>
<sequence>MGEQLTWIRSSHSDSEGGACVEVAFAPRIRIRDSKNPTGPELQVPASAWAVFISAVQPEA</sequence>
<feature type="domain" description="DUF397" evidence="1">
    <location>
        <begin position="5"/>
        <end position="56"/>
    </location>
</feature>